<name>A0A9Q3KVZ7_9BASI</name>
<dbReference type="Proteomes" id="UP000765509">
    <property type="component" value="Unassembled WGS sequence"/>
</dbReference>
<accession>A0A9Q3KVZ7</accession>
<dbReference type="AlphaFoldDB" id="A0A9Q3KVZ7"/>
<proteinExistence type="predicted"/>
<comment type="caution">
    <text evidence="1">The sequence shown here is derived from an EMBL/GenBank/DDBJ whole genome shotgun (WGS) entry which is preliminary data.</text>
</comment>
<reference evidence="1" key="1">
    <citation type="submission" date="2021-03" db="EMBL/GenBank/DDBJ databases">
        <title>Draft genome sequence of rust myrtle Austropuccinia psidii MF-1, a brazilian biotype.</title>
        <authorList>
            <person name="Quecine M.C."/>
            <person name="Pachon D.M.R."/>
            <person name="Bonatelli M.L."/>
            <person name="Correr F.H."/>
            <person name="Franceschini L.M."/>
            <person name="Leite T.F."/>
            <person name="Margarido G.R.A."/>
            <person name="Almeida C.A."/>
            <person name="Ferrarezi J.A."/>
            <person name="Labate C.A."/>
        </authorList>
    </citation>
    <scope>NUCLEOTIDE SEQUENCE</scope>
    <source>
        <strain evidence="1">MF-1</strain>
    </source>
</reference>
<sequence>MKNNMQRMLCPLMMMMKQNQGREEERDRFQMERNEQWNLQEERRYMEDEAHQDWMNMEMLMMFAKVTGVDPASMRDIYGG</sequence>
<keyword evidence="2" id="KW-1185">Reference proteome</keyword>
<organism evidence="1 2">
    <name type="scientific">Austropuccinia psidii MF-1</name>
    <dbReference type="NCBI Taxonomy" id="1389203"/>
    <lineage>
        <taxon>Eukaryota</taxon>
        <taxon>Fungi</taxon>
        <taxon>Dikarya</taxon>
        <taxon>Basidiomycota</taxon>
        <taxon>Pucciniomycotina</taxon>
        <taxon>Pucciniomycetes</taxon>
        <taxon>Pucciniales</taxon>
        <taxon>Sphaerophragmiaceae</taxon>
        <taxon>Austropuccinia</taxon>
    </lineage>
</organism>
<protein>
    <submittedName>
        <fullName evidence="1">Uncharacterized protein</fullName>
    </submittedName>
</protein>
<gene>
    <name evidence="1" type="ORF">O181_126404</name>
</gene>
<evidence type="ECO:0000313" key="2">
    <source>
        <dbReference type="Proteomes" id="UP000765509"/>
    </source>
</evidence>
<evidence type="ECO:0000313" key="1">
    <source>
        <dbReference type="EMBL" id="MBW0586689.1"/>
    </source>
</evidence>
<dbReference type="EMBL" id="AVOT02124634">
    <property type="protein sequence ID" value="MBW0586689.1"/>
    <property type="molecule type" value="Genomic_DNA"/>
</dbReference>